<organism evidence="2 3">
    <name type="scientific">Liquorilactobacillus cacaonum DSM 21116</name>
    <dbReference type="NCBI Taxonomy" id="1423729"/>
    <lineage>
        <taxon>Bacteria</taxon>
        <taxon>Bacillati</taxon>
        <taxon>Bacillota</taxon>
        <taxon>Bacilli</taxon>
        <taxon>Lactobacillales</taxon>
        <taxon>Lactobacillaceae</taxon>
        <taxon>Liquorilactobacillus</taxon>
    </lineage>
</organism>
<reference evidence="2 3" key="1">
    <citation type="journal article" date="2015" name="Genome Announc.">
        <title>Expanding the biotechnology potential of lactobacilli through comparative genomics of 213 strains and associated genera.</title>
        <authorList>
            <person name="Sun Z."/>
            <person name="Harris H.M."/>
            <person name="McCann A."/>
            <person name="Guo C."/>
            <person name="Argimon S."/>
            <person name="Zhang W."/>
            <person name="Yang X."/>
            <person name="Jeffery I.B."/>
            <person name="Cooney J.C."/>
            <person name="Kagawa T.F."/>
            <person name="Liu W."/>
            <person name="Song Y."/>
            <person name="Salvetti E."/>
            <person name="Wrobel A."/>
            <person name="Rasinkangas P."/>
            <person name="Parkhill J."/>
            <person name="Rea M.C."/>
            <person name="O'Sullivan O."/>
            <person name="Ritari J."/>
            <person name="Douillard F.P."/>
            <person name="Paul Ross R."/>
            <person name="Yang R."/>
            <person name="Briner A.E."/>
            <person name="Felis G.E."/>
            <person name="de Vos W.M."/>
            <person name="Barrangou R."/>
            <person name="Klaenhammer T.R."/>
            <person name="Caufield P.W."/>
            <person name="Cui Y."/>
            <person name="Zhang H."/>
            <person name="O'Toole P.W."/>
        </authorList>
    </citation>
    <scope>NUCLEOTIDE SEQUENCE [LARGE SCALE GENOMIC DNA]</scope>
    <source>
        <strain evidence="2 3">DSM 21116</strain>
    </source>
</reference>
<dbReference type="PATRIC" id="fig|1423729.3.peg.29"/>
<evidence type="ECO:0000313" key="2">
    <source>
        <dbReference type="EMBL" id="KRM92941.1"/>
    </source>
</evidence>
<name>A0A0R2CMX2_9LACO</name>
<dbReference type="RefSeq" id="WP_057828128.1">
    <property type="nucleotide sequence ID" value="NZ_AYZE01000001.1"/>
</dbReference>
<dbReference type="STRING" id="1423729.FC80_GL000029"/>
<feature type="coiled-coil region" evidence="1">
    <location>
        <begin position="172"/>
        <end position="199"/>
    </location>
</feature>
<dbReference type="Proteomes" id="UP000051131">
    <property type="component" value="Unassembled WGS sequence"/>
</dbReference>
<comment type="caution">
    <text evidence="2">The sequence shown here is derived from an EMBL/GenBank/DDBJ whole genome shotgun (WGS) entry which is preliminary data.</text>
</comment>
<dbReference type="OrthoDB" id="2274322at2"/>
<evidence type="ECO:0000256" key="1">
    <source>
        <dbReference type="SAM" id="Coils"/>
    </source>
</evidence>
<keyword evidence="2" id="KW-0449">Lipoprotein</keyword>
<keyword evidence="1" id="KW-0175">Coiled coil</keyword>
<evidence type="ECO:0000313" key="3">
    <source>
        <dbReference type="Proteomes" id="UP000051131"/>
    </source>
</evidence>
<dbReference type="EMBL" id="AYZE01000001">
    <property type="protein sequence ID" value="KRM92941.1"/>
    <property type="molecule type" value="Genomic_DNA"/>
</dbReference>
<keyword evidence="3" id="KW-1185">Reference proteome</keyword>
<dbReference type="AlphaFoldDB" id="A0A0R2CMX2"/>
<proteinExistence type="predicted"/>
<dbReference type="PROSITE" id="PS51257">
    <property type="entry name" value="PROKAR_LIPOPROTEIN"/>
    <property type="match status" value="1"/>
</dbReference>
<gene>
    <name evidence="2" type="ORF">FC80_GL000029</name>
</gene>
<accession>A0A0R2CMX2</accession>
<sequence>MKARVRKIFLGITLTLLTIMIVGCSSENNGQSSDSSMSTQQVKSHYADALEYLDKGASRQAYRELGEIIKSKSATKKIKDLYDNLGNLLTAKRAVTESNLSLANEKLQKLSEIKSPDKLVEQITAVQKEYQAVKLAKIYYDETLAYYNAGKYSEAGGSLQVLMALSNKYQAVASYQEKVKGYQQKIATAQNQSQAAETSSANYKASSGYTNARSSKIVSSTYASQTGNSISSATNSQVSSVVAEVTNDQVLTKFRAVTGIPQEAGDQYYVTKIDDSTYQIEIRHTSPDNVNVSNLKGMYKYNYSTGKVQKADEITGEYVNIN</sequence>
<protein>
    <submittedName>
        <fullName evidence="2">Lipoprotein</fullName>
    </submittedName>
</protein>